<evidence type="ECO:0000256" key="10">
    <source>
        <dbReference type="ARBA" id="ARBA00023170"/>
    </source>
</evidence>
<evidence type="ECO:0000256" key="11">
    <source>
        <dbReference type="ARBA" id="ARBA00023180"/>
    </source>
</evidence>
<dbReference type="SUPFAM" id="SSF56112">
    <property type="entry name" value="Protein kinase-like (PK-like)"/>
    <property type="match status" value="1"/>
</dbReference>
<name>A0A8X6UK55_NEPPI</name>
<dbReference type="SMART" id="SM00220">
    <property type="entry name" value="S_TKc"/>
    <property type="match status" value="1"/>
</dbReference>
<protein>
    <recommendedName>
        <fullName evidence="3">guanylate cyclase</fullName>
        <ecNumber evidence="3">4.6.1.2</ecNumber>
    </recommendedName>
</protein>
<keyword evidence="5" id="KW-0732">Signal</keyword>
<dbReference type="PROSITE" id="PS50125">
    <property type="entry name" value="GUANYLATE_CYCLASE_2"/>
    <property type="match status" value="1"/>
</dbReference>
<dbReference type="OrthoDB" id="1890790at2759"/>
<dbReference type="GO" id="GO:0005524">
    <property type="term" value="F:ATP binding"/>
    <property type="evidence" value="ECO:0007669"/>
    <property type="project" value="InterPro"/>
</dbReference>
<feature type="domain" description="Guanylate cyclase" evidence="15">
    <location>
        <begin position="820"/>
        <end position="848"/>
    </location>
</feature>
<dbReference type="GO" id="GO:0035556">
    <property type="term" value="P:intracellular signal transduction"/>
    <property type="evidence" value="ECO:0007669"/>
    <property type="project" value="InterPro"/>
</dbReference>
<dbReference type="InterPro" id="IPR001245">
    <property type="entry name" value="Ser-Thr/Tyr_kinase_cat_dom"/>
</dbReference>
<gene>
    <name evidence="16" type="primary">Gyc76C</name>
    <name evidence="16" type="ORF">NPIL_372031</name>
</gene>
<dbReference type="GO" id="GO:0001653">
    <property type="term" value="F:peptide receptor activity"/>
    <property type="evidence" value="ECO:0007669"/>
    <property type="project" value="TreeGrafter"/>
</dbReference>
<reference evidence="16" key="1">
    <citation type="submission" date="2020-08" db="EMBL/GenBank/DDBJ databases">
        <title>Multicomponent nature underlies the extraordinary mechanical properties of spider dragline silk.</title>
        <authorList>
            <person name="Kono N."/>
            <person name="Nakamura H."/>
            <person name="Mori M."/>
            <person name="Yoshida Y."/>
            <person name="Ohtoshi R."/>
            <person name="Malay A.D."/>
            <person name="Moran D.A.P."/>
            <person name="Tomita M."/>
            <person name="Numata K."/>
            <person name="Arakawa K."/>
        </authorList>
    </citation>
    <scope>NUCLEOTIDE SEQUENCE</scope>
</reference>
<dbReference type="Gene3D" id="3.30.70.1230">
    <property type="entry name" value="Nucleotide cyclase"/>
    <property type="match status" value="1"/>
</dbReference>
<dbReference type="PANTHER" id="PTHR11920:SF474">
    <property type="entry name" value="RECEPTOR-TYPE GUANYLATE CYCLASE GYC76C"/>
    <property type="match status" value="1"/>
</dbReference>
<dbReference type="GO" id="GO:0007168">
    <property type="term" value="P:receptor guanylyl cyclase signaling pathway"/>
    <property type="evidence" value="ECO:0007669"/>
    <property type="project" value="TreeGrafter"/>
</dbReference>
<keyword evidence="6" id="KW-0547">Nucleotide-binding</keyword>
<dbReference type="Proteomes" id="UP000887013">
    <property type="component" value="Unassembled WGS sequence"/>
</dbReference>
<evidence type="ECO:0000256" key="6">
    <source>
        <dbReference type="ARBA" id="ARBA00022741"/>
    </source>
</evidence>
<keyword evidence="9" id="KW-0472">Membrane</keyword>
<dbReference type="CDD" id="cd14042">
    <property type="entry name" value="PK_GC-A_B"/>
    <property type="match status" value="1"/>
</dbReference>
<keyword evidence="13" id="KW-0141">cGMP biosynthesis</keyword>
<dbReference type="SUPFAM" id="SSF53822">
    <property type="entry name" value="Periplasmic binding protein-like I"/>
    <property type="match status" value="1"/>
</dbReference>
<evidence type="ECO:0000256" key="7">
    <source>
        <dbReference type="ARBA" id="ARBA00022989"/>
    </source>
</evidence>
<sequence length="863" mass="99654">MEISVPFENMSWCPLVRFLTTYSLQRTDITFLFFRNFISEVSYLKHRWELVHLLKKCADSADKDDIANKDYKDHFARTYPPNTKVTSSVYELLRYYKWYKFSIIYDDSELYEAVYRSLERGLREPFVINHRASFRNTRICCLETERCCDDPFVKIVQNTSANTRIYVFLGDKTDLGKLLTAFQVRGLLATGNYMLIYVDIESYTEEMAHLYFRLHDGGSEAVMMSAQSLLILVSTPPRGDKYEEFQEKVREYNSEEPFFFKASEIFTEYVPHITQYAAYLYDAVILYAEALEKALRESIDPRNGKEIMRIFRERSQYTSVTGAIMRIDKDGGAEGNYTVLSWQPTPDNLKLKMKSGVPPPRYCMLPVGRFYAIDNQELRFKLDKEILWVNRDKPPVDEPPCGFDGSGCTATPDGMKKIISGVLGVVLLITLSTVCIIYRNWKYEQEIDGLLWKIDLDDIQRCGQDGNTCLAHSASKMSLASHVSVESKILEQIFTRTAVFKGSLIAVKQLRFSKKIVDISRKTKIEMKIMREMHHDNINPFIGACVDPNCIHVVTEYCSKGSLQDILENDDIKLDNMFISSLVFDLIKGMIFLHESDLKFHGNLKSSNCVVSSRWVLQVTDFGLHELRATAETGSVAEHQYYRNLLWKAPELLRMPAVNPFGTPKGDVYAFGIILHEIIARQGPFGSTELTPREIIHRVKQVDKEPFRPPLHDVQCQDYIVDAMKDAWHEKPENRPDFNHLKERLRKMREGMKSNIMDNMMAMMEKYAYNLEELVDERTVALLEEKKKTEALLHRMLPKSVANQLMRGEHVVPESFDAVTIYFSDIVGFTEMSASSTPMEYEELEKDMDEGSATAIVNWKFEC</sequence>
<dbReference type="SUPFAM" id="SSF55073">
    <property type="entry name" value="Nucleotide cyclase"/>
    <property type="match status" value="1"/>
</dbReference>
<evidence type="ECO:0000313" key="16">
    <source>
        <dbReference type="EMBL" id="GFU18572.1"/>
    </source>
</evidence>
<comment type="catalytic activity">
    <reaction evidence="1">
        <text>GTP = 3',5'-cyclic GMP + diphosphate</text>
        <dbReference type="Rhea" id="RHEA:13665"/>
        <dbReference type="ChEBI" id="CHEBI:33019"/>
        <dbReference type="ChEBI" id="CHEBI:37565"/>
        <dbReference type="ChEBI" id="CHEBI:57746"/>
        <dbReference type="EC" id="4.6.1.2"/>
    </reaction>
</comment>
<evidence type="ECO:0000313" key="17">
    <source>
        <dbReference type="Proteomes" id="UP000887013"/>
    </source>
</evidence>
<proteinExistence type="predicted"/>
<dbReference type="InterPro" id="IPR050401">
    <property type="entry name" value="Cyclic_nucleotide_synthase"/>
</dbReference>
<evidence type="ECO:0000259" key="15">
    <source>
        <dbReference type="PROSITE" id="PS50125"/>
    </source>
</evidence>
<evidence type="ECO:0000256" key="8">
    <source>
        <dbReference type="ARBA" id="ARBA00023134"/>
    </source>
</evidence>
<dbReference type="EMBL" id="BMAW01126855">
    <property type="protein sequence ID" value="GFU18572.1"/>
    <property type="molecule type" value="Genomic_DNA"/>
</dbReference>
<comment type="subcellular location">
    <subcellularLocation>
        <location evidence="2">Membrane</location>
        <topology evidence="2">Single-pass type I membrane protein</topology>
    </subcellularLocation>
</comment>
<dbReference type="GO" id="GO:0005525">
    <property type="term" value="F:GTP binding"/>
    <property type="evidence" value="ECO:0007669"/>
    <property type="project" value="UniProtKB-KW"/>
</dbReference>
<dbReference type="InterPro" id="IPR000719">
    <property type="entry name" value="Prot_kinase_dom"/>
</dbReference>
<evidence type="ECO:0000256" key="3">
    <source>
        <dbReference type="ARBA" id="ARBA00012202"/>
    </source>
</evidence>
<dbReference type="PROSITE" id="PS50011">
    <property type="entry name" value="PROTEIN_KINASE_DOM"/>
    <property type="match status" value="1"/>
</dbReference>
<dbReference type="Gene3D" id="3.40.50.2300">
    <property type="match status" value="1"/>
</dbReference>
<evidence type="ECO:0000256" key="5">
    <source>
        <dbReference type="ARBA" id="ARBA00022729"/>
    </source>
</evidence>
<keyword evidence="11" id="KW-0325">Glycoprotein</keyword>
<dbReference type="InterPro" id="IPR001054">
    <property type="entry name" value="A/G_cyclase"/>
</dbReference>
<organism evidence="16 17">
    <name type="scientific">Nephila pilipes</name>
    <name type="common">Giant wood spider</name>
    <name type="synonym">Nephila maculata</name>
    <dbReference type="NCBI Taxonomy" id="299642"/>
    <lineage>
        <taxon>Eukaryota</taxon>
        <taxon>Metazoa</taxon>
        <taxon>Ecdysozoa</taxon>
        <taxon>Arthropoda</taxon>
        <taxon>Chelicerata</taxon>
        <taxon>Arachnida</taxon>
        <taxon>Araneae</taxon>
        <taxon>Araneomorphae</taxon>
        <taxon>Entelegynae</taxon>
        <taxon>Araneoidea</taxon>
        <taxon>Nephilidae</taxon>
        <taxon>Nephila</taxon>
    </lineage>
</organism>
<dbReference type="GO" id="GO:0004383">
    <property type="term" value="F:guanylate cyclase activity"/>
    <property type="evidence" value="ECO:0007669"/>
    <property type="project" value="UniProtKB-EC"/>
</dbReference>
<dbReference type="FunFam" id="1.10.510.10:FF:000420">
    <property type="entry name" value="Guanylate cyclase"/>
    <property type="match status" value="1"/>
</dbReference>
<dbReference type="PANTHER" id="PTHR11920">
    <property type="entry name" value="GUANYLYL CYCLASE"/>
    <property type="match status" value="1"/>
</dbReference>
<evidence type="ECO:0000256" key="1">
    <source>
        <dbReference type="ARBA" id="ARBA00001436"/>
    </source>
</evidence>
<accession>A0A8X6UK55</accession>
<keyword evidence="17" id="KW-1185">Reference proteome</keyword>
<keyword evidence="7" id="KW-1133">Transmembrane helix</keyword>
<dbReference type="Gene3D" id="1.10.510.10">
    <property type="entry name" value="Transferase(Phosphotransferase) domain 1"/>
    <property type="match status" value="1"/>
</dbReference>
<dbReference type="InterPro" id="IPR011009">
    <property type="entry name" value="Kinase-like_dom_sf"/>
</dbReference>
<keyword evidence="4" id="KW-0812">Transmembrane</keyword>
<evidence type="ECO:0000256" key="12">
    <source>
        <dbReference type="ARBA" id="ARBA00023239"/>
    </source>
</evidence>
<dbReference type="GO" id="GO:0004016">
    <property type="term" value="F:adenylate cyclase activity"/>
    <property type="evidence" value="ECO:0007669"/>
    <property type="project" value="TreeGrafter"/>
</dbReference>
<evidence type="ECO:0000256" key="2">
    <source>
        <dbReference type="ARBA" id="ARBA00004479"/>
    </source>
</evidence>
<dbReference type="InterPro" id="IPR029787">
    <property type="entry name" value="Nucleotide_cyclase"/>
</dbReference>
<dbReference type="InterPro" id="IPR028082">
    <property type="entry name" value="Peripla_BP_I"/>
</dbReference>
<evidence type="ECO:0000256" key="13">
    <source>
        <dbReference type="ARBA" id="ARBA00023293"/>
    </source>
</evidence>
<comment type="caution">
    <text evidence="16">The sequence shown here is derived from an EMBL/GenBank/DDBJ whole genome shotgun (WGS) entry which is preliminary data.</text>
</comment>
<keyword evidence="12" id="KW-0456">Lyase</keyword>
<dbReference type="EC" id="4.6.1.2" evidence="3"/>
<dbReference type="AlphaFoldDB" id="A0A8X6UK55"/>
<dbReference type="InterPro" id="IPR001828">
    <property type="entry name" value="ANF_lig-bd_rcpt"/>
</dbReference>
<feature type="domain" description="Protein kinase" evidence="14">
    <location>
        <begin position="454"/>
        <end position="745"/>
    </location>
</feature>
<dbReference type="GO" id="GO:0004672">
    <property type="term" value="F:protein kinase activity"/>
    <property type="evidence" value="ECO:0007669"/>
    <property type="project" value="InterPro"/>
</dbReference>
<evidence type="ECO:0000256" key="4">
    <source>
        <dbReference type="ARBA" id="ARBA00022692"/>
    </source>
</evidence>
<dbReference type="Pfam" id="PF01094">
    <property type="entry name" value="ANF_receptor"/>
    <property type="match status" value="1"/>
</dbReference>
<dbReference type="GO" id="GO:0005886">
    <property type="term" value="C:plasma membrane"/>
    <property type="evidence" value="ECO:0007669"/>
    <property type="project" value="TreeGrafter"/>
</dbReference>
<keyword evidence="10 16" id="KW-0675">Receptor</keyword>
<keyword evidence="8" id="KW-0342">GTP-binding</keyword>
<evidence type="ECO:0000259" key="14">
    <source>
        <dbReference type="PROSITE" id="PS50011"/>
    </source>
</evidence>
<evidence type="ECO:0000256" key="9">
    <source>
        <dbReference type="ARBA" id="ARBA00023136"/>
    </source>
</evidence>
<dbReference type="Pfam" id="PF07714">
    <property type="entry name" value="PK_Tyr_Ser-Thr"/>
    <property type="match status" value="1"/>
</dbReference>